<dbReference type="Pfam" id="PF25129">
    <property type="entry name" value="Pyr4-TMTC"/>
    <property type="match status" value="1"/>
</dbReference>
<dbReference type="RefSeq" id="WP_072555570.1">
    <property type="nucleotide sequence ID" value="NZ_CP018155.1"/>
</dbReference>
<gene>
    <name evidence="6" type="ORF">LPB136_07445</name>
</gene>
<evidence type="ECO:0000313" key="6">
    <source>
        <dbReference type="EMBL" id="APG65188.1"/>
    </source>
</evidence>
<dbReference type="InterPro" id="IPR039020">
    <property type="entry name" value="PaxB-like"/>
</dbReference>
<reference evidence="6 7" key="1">
    <citation type="submission" date="2016-11" db="EMBL/GenBank/DDBJ databases">
        <title>Tenacibaculum sp. LPB0136, isolated from marine environment.</title>
        <authorList>
            <person name="Kim E."/>
            <person name="Yi H."/>
        </authorList>
    </citation>
    <scope>NUCLEOTIDE SEQUENCE [LARGE SCALE GENOMIC DNA]</scope>
    <source>
        <strain evidence="6 7">LPB0136</strain>
    </source>
</reference>
<evidence type="ECO:0000313" key="7">
    <source>
        <dbReference type="Proteomes" id="UP000181898"/>
    </source>
</evidence>
<dbReference type="OrthoDB" id="7825963at2"/>
<evidence type="ECO:0000256" key="2">
    <source>
        <dbReference type="ARBA" id="ARBA00022692"/>
    </source>
</evidence>
<evidence type="ECO:0000256" key="1">
    <source>
        <dbReference type="ARBA" id="ARBA00004141"/>
    </source>
</evidence>
<dbReference type="AlphaFoldDB" id="A0A1L3JJ79"/>
<dbReference type="PANTHER" id="PTHR42038:SF2">
    <property type="entry name" value="TERPENE CYCLASE AUSL"/>
    <property type="match status" value="1"/>
</dbReference>
<keyword evidence="4 5" id="KW-0472">Membrane</keyword>
<feature type="transmembrane region" description="Helical" evidence="5">
    <location>
        <begin position="65"/>
        <end position="83"/>
    </location>
</feature>
<proteinExistence type="predicted"/>
<dbReference type="GO" id="GO:0016020">
    <property type="term" value="C:membrane"/>
    <property type="evidence" value="ECO:0007669"/>
    <property type="project" value="UniProtKB-SubCell"/>
</dbReference>
<feature type="transmembrane region" description="Helical" evidence="5">
    <location>
        <begin position="185"/>
        <end position="204"/>
    </location>
</feature>
<accession>A0A1L3JJ79</accession>
<dbReference type="GO" id="GO:0016829">
    <property type="term" value="F:lyase activity"/>
    <property type="evidence" value="ECO:0007669"/>
    <property type="project" value="InterPro"/>
</dbReference>
<organism evidence="6 7">
    <name type="scientific">Tenacibaculum todarodis</name>
    <dbReference type="NCBI Taxonomy" id="1850252"/>
    <lineage>
        <taxon>Bacteria</taxon>
        <taxon>Pseudomonadati</taxon>
        <taxon>Bacteroidota</taxon>
        <taxon>Flavobacteriia</taxon>
        <taxon>Flavobacteriales</taxon>
        <taxon>Flavobacteriaceae</taxon>
        <taxon>Tenacibaculum</taxon>
    </lineage>
</organism>
<evidence type="ECO:0000256" key="5">
    <source>
        <dbReference type="SAM" id="Phobius"/>
    </source>
</evidence>
<keyword evidence="7" id="KW-1185">Reference proteome</keyword>
<feature type="transmembrane region" description="Helical" evidence="5">
    <location>
        <begin position="6"/>
        <end position="24"/>
    </location>
</feature>
<dbReference type="PANTHER" id="PTHR42038">
    <property type="match status" value="1"/>
</dbReference>
<dbReference type="EMBL" id="CP018155">
    <property type="protein sequence ID" value="APG65188.1"/>
    <property type="molecule type" value="Genomic_DNA"/>
</dbReference>
<protein>
    <submittedName>
        <fullName evidence="6">Uncharacterized protein</fullName>
    </submittedName>
</protein>
<comment type="subcellular location">
    <subcellularLocation>
        <location evidence="1">Membrane</location>
        <topology evidence="1">Multi-pass membrane protein</topology>
    </subcellularLocation>
</comment>
<sequence length="211" mass="24102">MNLKLILLIICGAFWSITYIAVARKGLKDKTYAMPFLALSLNFSWEVYNTIQGYLFAGFHISTKINIVWTLLDMLILYTYFKYGNKELGKDKKTFYLYSISILLLSFCLQHYIGYKLGLIQGAVYAGFWINLLMSILFIRLFYKRSNLEGQSLLIASAKCIGTLAITILVGVLGINRLGGKIDSIMYIGFITFIIDFYYVYLVGKSLKTKN</sequence>
<dbReference type="Proteomes" id="UP000181898">
    <property type="component" value="Chromosome"/>
</dbReference>
<feature type="transmembrane region" description="Helical" evidence="5">
    <location>
        <begin position="153"/>
        <end position="173"/>
    </location>
</feature>
<feature type="transmembrane region" description="Helical" evidence="5">
    <location>
        <begin position="119"/>
        <end position="141"/>
    </location>
</feature>
<dbReference type="KEGG" id="ten:LPB136_07445"/>
<evidence type="ECO:0000256" key="4">
    <source>
        <dbReference type="ARBA" id="ARBA00023136"/>
    </source>
</evidence>
<feature type="transmembrane region" description="Helical" evidence="5">
    <location>
        <begin position="95"/>
        <end position="113"/>
    </location>
</feature>
<keyword evidence="2 5" id="KW-0812">Transmembrane</keyword>
<keyword evidence="3 5" id="KW-1133">Transmembrane helix</keyword>
<evidence type="ECO:0000256" key="3">
    <source>
        <dbReference type="ARBA" id="ARBA00022989"/>
    </source>
</evidence>
<name>A0A1L3JJ79_9FLAO</name>